<dbReference type="Proteomes" id="UP001369815">
    <property type="component" value="Unassembled WGS sequence"/>
</dbReference>
<keyword evidence="2" id="KW-0472">Membrane</keyword>
<dbReference type="AlphaFoldDB" id="A0AAX6MZ71"/>
<name>A0AAX6MZ71_9PEZI</name>
<reference evidence="3 4" key="1">
    <citation type="journal article" date="2024" name="Front Chem Biol">
        <title>Unveiling the potential of Daldinia eschscholtzii MFLUCC 19-0629 through bioactivity and bioinformatics studies for enhanced sustainable agriculture production.</title>
        <authorList>
            <person name="Brooks S."/>
            <person name="Weaver J.A."/>
            <person name="Klomchit A."/>
            <person name="Alharthi S.A."/>
            <person name="Onlamun T."/>
            <person name="Nurani R."/>
            <person name="Vong T.K."/>
            <person name="Alberti F."/>
            <person name="Greco C."/>
        </authorList>
    </citation>
    <scope>NUCLEOTIDE SEQUENCE [LARGE SCALE GENOMIC DNA]</scope>
    <source>
        <strain evidence="3">MFLUCC 19-0629</strain>
    </source>
</reference>
<feature type="transmembrane region" description="Helical" evidence="2">
    <location>
        <begin position="180"/>
        <end position="203"/>
    </location>
</feature>
<feature type="compositionally biased region" description="Polar residues" evidence="1">
    <location>
        <begin position="1"/>
        <end position="18"/>
    </location>
</feature>
<accession>A0AAX6MZ71</accession>
<organism evidence="3 4">
    <name type="scientific">Daldinia eschscholtzii</name>
    <dbReference type="NCBI Taxonomy" id="292717"/>
    <lineage>
        <taxon>Eukaryota</taxon>
        <taxon>Fungi</taxon>
        <taxon>Dikarya</taxon>
        <taxon>Ascomycota</taxon>
        <taxon>Pezizomycotina</taxon>
        <taxon>Sordariomycetes</taxon>
        <taxon>Xylariomycetidae</taxon>
        <taxon>Xylariales</taxon>
        <taxon>Hypoxylaceae</taxon>
        <taxon>Daldinia</taxon>
    </lineage>
</organism>
<gene>
    <name evidence="3" type="ORF">Daesc_000583</name>
</gene>
<keyword evidence="2" id="KW-1133">Transmembrane helix</keyword>
<sequence>MLPTSVQSRLPTLQSLRRSASRPVLPPRQRSVTSQDAMEPVAIARRDENAVVGLQACAATAGVSNSRLVEDKAKPSGPDNRVMNLSSGVNWRYARQGSFLQQSASQETADLTFARKSYIDGVAYMLKALPDDMDEYETSIIRRALPISCAQVDMNGQIEGGLGRPGWRPSDRAKTFLHSAVQGFVTGLVIFIYLLLSFFAIVIRAGAYYERQYNISQHIISSSFVFASSIGKQSGVLSEKISAMSEGKLGKAMSELAAWTIESVAGGVHDGIGQGLQLIEQRQK</sequence>
<evidence type="ECO:0000256" key="1">
    <source>
        <dbReference type="SAM" id="MobiDB-lite"/>
    </source>
</evidence>
<evidence type="ECO:0000256" key="2">
    <source>
        <dbReference type="SAM" id="Phobius"/>
    </source>
</evidence>
<feature type="region of interest" description="Disordered" evidence="1">
    <location>
        <begin position="1"/>
        <end position="37"/>
    </location>
</feature>
<evidence type="ECO:0000313" key="4">
    <source>
        <dbReference type="Proteomes" id="UP001369815"/>
    </source>
</evidence>
<proteinExistence type="predicted"/>
<keyword evidence="2" id="KW-0812">Transmembrane</keyword>
<protein>
    <submittedName>
        <fullName evidence="3">Uncharacterized protein</fullName>
    </submittedName>
</protein>
<comment type="caution">
    <text evidence="3">The sequence shown here is derived from an EMBL/GenBank/DDBJ whole genome shotgun (WGS) entry which is preliminary data.</text>
</comment>
<keyword evidence="4" id="KW-1185">Reference proteome</keyword>
<evidence type="ECO:0000313" key="3">
    <source>
        <dbReference type="EMBL" id="KAK6957794.1"/>
    </source>
</evidence>
<dbReference type="EMBL" id="JBANMG010000001">
    <property type="protein sequence ID" value="KAK6957794.1"/>
    <property type="molecule type" value="Genomic_DNA"/>
</dbReference>